<name>A0A916PEP0_KRYT1</name>
<evidence type="ECO:0000313" key="5">
    <source>
        <dbReference type="Proteomes" id="UP000243105"/>
    </source>
</evidence>
<dbReference type="InterPro" id="IPR006073">
    <property type="entry name" value="GTP-bd"/>
</dbReference>
<keyword evidence="2" id="KW-0472">Membrane</keyword>
<protein>
    <submittedName>
        <fullName evidence="4">Small GTP-binding protein domain-containing protein</fullName>
    </submittedName>
</protein>
<proteinExistence type="predicted"/>
<keyword evidence="2" id="KW-1133">Transmembrane helix</keyword>
<keyword evidence="2" id="KW-0812">Transmembrane</keyword>
<dbReference type="Proteomes" id="UP000243105">
    <property type="component" value="Unassembled WGS sequence"/>
</dbReference>
<dbReference type="GO" id="GO:0005525">
    <property type="term" value="F:GTP binding"/>
    <property type="evidence" value="ECO:0007669"/>
    <property type="project" value="InterPro"/>
</dbReference>
<evidence type="ECO:0000256" key="1">
    <source>
        <dbReference type="SAM" id="Coils"/>
    </source>
</evidence>
<comment type="caution">
    <text evidence="4">The sequence shown here is derived from an EMBL/GenBank/DDBJ whole genome shotgun (WGS) entry which is preliminary data.</text>
</comment>
<dbReference type="SUPFAM" id="SSF52540">
    <property type="entry name" value="P-loop containing nucleoside triphosphate hydrolases"/>
    <property type="match status" value="1"/>
</dbReference>
<feature type="transmembrane region" description="Helical" evidence="2">
    <location>
        <begin position="437"/>
        <end position="461"/>
    </location>
</feature>
<dbReference type="Pfam" id="PF01926">
    <property type="entry name" value="MMR_HSR1"/>
    <property type="match status" value="1"/>
</dbReference>
<feature type="coiled-coil region" evidence="1">
    <location>
        <begin position="480"/>
        <end position="543"/>
    </location>
</feature>
<reference evidence="4 5" key="1">
    <citation type="submission" date="2015-11" db="EMBL/GenBank/DDBJ databases">
        <authorList>
            <person name="Varghese N."/>
        </authorList>
    </citation>
    <scope>NUCLEOTIDE SEQUENCE [LARGE SCALE GENOMIC DNA]</scope>
    <source>
        <strain evidence="4 5">JGI-25</strain>
    </source>
</reference>
<evidence type="ECO:0000313" key="4">
    <source>
        <dbReference type="EMBL" id="CUT01807.1"/>
    </source>
</evidence>
<evidence type="ECO:0000259" key="3">
    <source>
        <dbReference type="Pfam" id="PF01926"/>
    </source>
</evidence>
<evidence type="ECO:0000256" key="2">
    <source>
        <dbReference type="SAM" id="Phobius"/>
    </source>
</evidence>
<accession>A0A916PEP0</accession>
<dbReference type="EMBL" id="CZVV01000057">
    <property type="protein sequence ID" value="CUT01807.1"/>
    <property type="molecule type" value="Genomic_DNA"/>
</dbReference>
<dbReference type="Gene3D" id="3.40.50.300">
    <property type="entry name" value="P-loop containing nucleotide triphosphate hydrolases"/>
    <property type="match status" value="1"/>
</dbReference>
<dbReference type="RefSeq" id="WP_072263929.1">
    <property type="nucleotide sequence ID" value="NZ_CZVV01000057.1"/>
</dbReference>
<dbReference type="InterPro" id="IPR027417">
    <property type="entry name" value="P-loop_NTPase"/>
</dbReference>
<organism evidence="4 5">
    <name type="scientific">Kryptobacter tengchongensis</name>
    <dbReference type="NCBI Taxonomy" id="1643429"/>
    <lineage>
        <taxon>Bacteria</taxon>
        <taxon>Pseudomonadati</taxon>
        <taxon>Candidatus Kryptoniota</taxon>
        <taxon>Candidatus Kryptobacter</taxon>
    </lineage>
</organism>
<sequence>MKKKVSSLLTTLHNLRQTSSDNLNNEQLKQVLNSISEHAKKGIERLSRDLHFFENHVEWDTFNIAFFGETNAGKSTLIESLIRGDGKSIGEGYKDHTKRIRRYSLKNINLLDMPGIEGTEKRFVNEIKKAVNMAHVVIYVLGQKEPEEGTLAKIKSYLKDKVKVISVINLRGTPSLYSLKPEKVLIDDNAKKIEENTIKKFKSILSENYHGNIMLNAYIAFLSTGNPLREDFKVQRRKAEEVFDNLQEAYHFSGIEALEKKIMELYHTSKYDIAISNTYKVLTSIERILSIIFREKKDFDTTLKTVMSQLDQTFDDGKRLLEKYKKEINQYVEGQIGSLRIELNRVISRGIDEKWGKERLKKNIKKVKNKYQENINLTIQNKTKKLEEELNTRFKELKKRISLYSQFINLKGEFDLEAILNKMEISFNYFLEQVVDVGLSVLSAIGAFAIHPILGIISLMWRVIRKIWEWFFGDPAKRKREAKNKAHREINAEIDKVKRAINSAWEKKFRELNFKLKRIELSLKAYKNRLKSISRSIDDILMEIKSIKAGMSAELVKFISEKDVKLAYIDLELSKMLIIGEPRDIDPKLFRVKEVLHYESFESLCNSYNIKRSEDIRFVDDEFIRRAFPIIKQFTTQV</sequence>
<keyword evidence="1" id="KW-0175">Coiled coil</keyword>
<dbReference type="AlphaFoldDB" id="A0A916PEP0"/>
<gene>
    <name evidence="4" type="ORF">JGI25_00954</name>
</gene>
<feature type="domain" description="G" evidence="3">
    <location>
        <begin position="64"/>
        <end position="169"/>
    </location>
</feature>